<evidence type="ECO:0000256" key="2">
    <source>
        <dbReference type="ARBA" id="ARBA00022840"/>
    </source>
</evidence>
<dbReference type="HOGENOM" id="CLU_1062673_0_0_1"/>
<keyword evidence="2" id="KW-0067">ATP-binding</keyword>
<evidence type="ECO:0000313" key="6">
    <source>
        <dbReference type="Proteomes" id="UP000002320"/>
    </source>
</evidence>
<gene>
    <name evidence="5" type="primary">6050809</name>
    <name evidence="4" type="ORF">CpipJ_CPIJ017016</name>
</gene>
<dbReference type="GO" id="GO:0005524">
    <property type="term" value="F:ATP binding"/>
    <property type="evidence" value="ECO:0007669"/>
    <property type="project" value="UniProtKB-KW"/>
</dbReference>
<dbReference type="KEGG" id="cqu:CpipJ_CPIJ017016"/>
<evidence type="ECO:0000313" key="5">
    <source>
        <dbReference type="EnsemblMetazoa" id="CPIJ017016-PA"/>
    </source>
</evidence>
<dbReference type="STRING" id="7176.B0XCH2"/>
<proteinExistence type="predicted"/>
<dbReference type="PANTHER" id="PTHR11353">
    <property type="entry name" value="CHAPERONIN"/>
    <property type="match status" value="1"/>
</dbReference>
<dbReference type="InterPro" id="IPR027410">
    <property type="entry name" value="TCP-1-like_intermed_sf"/>
</dbReference>
<dbReference type="VEuPathDB" id="VectorBase:CPIJ017016"/>
<dbReference type="SUPFAM" id="SSF48592">
    <property type="entry name" value="GroEL equatorial domain-like"/>
    <property type="match status" value="1"/>
</dbReference>
<organism>
    <name type="scientific">Culex quinquefasciatus</name>
    <name type="common">Southern house mosquito</name>
    <name type="synonym">Culex pungens</name>
    <dbReference type="NCBI Taxonomy" id="7176"/>
    <lineage>
        <taxon>Eukaryota</taxon>
        <taxon>Metazoa</taxon>
        <taxon>Ecdysozoa</taxon>
        <taxon>Arthropoda</taxon>
        <taxon>Hexapoda</taxon>
        <taxon>Insecta</taxon>
        <taxon>Pterygota</taxon>
        <taxon>Neoptera</taxon>
        <taxon>Endopterygota</taxon>
        <taxon>Diptera</taxon>
        <taxon>Nematocera</taxon>
        <taxon>Culicoidea</taxon>
        <taxon>Culicidae</taxon>
        <taxon>Culicinae</taxon>
        <taxon>Culicini</taxon>
        <taxon>Culex</taxon>
        <taxon>Culex</taxon>
    </lineage>
</organism>
<reference evidence="5" key="2">
    <citation type="submission" date="2020-05" db="UniProtKB">
        <authorList>
            <consortium name="EnsemblMetazoa"/>
        </authorList>
    </citation>
    <scope>IDENTIFICATION</scope>
    <source>
        <strain evidence="5">JHB</strain>
    </source>
</reference>
<protein>
    <submittedName>
        <fullName evidence="4 5">Chaperonin</fullName>
    </submittedName>
</protein>
<dbReference type="Gene3D" id="1.10.560.10">
    <property type="entry name" value="GroEL-like equatorial domain"/>
    <property type="match status" value="1"/>
</dbReference>
<keyword evidence="1" id="KW-0547">Nucleotide-binding</keyword>
<reference evidence="4" key="1">
    <citation type="submission" date="2007-03" db="EMBL/GenBank/DDBJ databases">
        <title>Annotation of Culex pipiens quinquefasciatus.</title>
        <authorList>
            <consortium name="The Broad Institute Genome Sequencing Platform"/>
            <person name="Atkinson P.W."/>
            <person name="Hemingway J."/>
            <person name="Christensen B.M."/>
            <person name="Higgs S."/>
            <person name="Kodira C."/>
            <person name="Hannick L."/>
            <person name="Megy K."/>
            <person name="O'Leary S."/>
            <person name="Pearson M."/>
            <person name="Haas B.J."/>
            <person name="Mauceli E."/>
            <person name="Wortman J.R."/>
            <person name="Lee N.H."/>
            <person name="Guigo R."/>
            <person name="Stanke M."/>
            <person name="Alvarado L."/>
            <person name="Amedeo P."/>
            <person name="Antoine C.H."/>
            <person name="Arensburger P."/>
            <person name="Bidwell S.L."/>
            <person name="Crawford M."/>
            <person name="Camaro F."/>
            <person name="Devon K."/>
            <person name="Engels R."/>
            <person name="Hammond M."/>
            <person name="Howarth C."/>
            <person name="Koehrsen M."/>
            <person name="Lawson D."/>
            <person name="Montgomery P."/>
            <person name="Nene V."/>
            <person name="Nusbaum C."/>
            <person name="Puiu D."/>
            <person name="Romero-Severson J."/>
            <person name="Severson D.W."/>
            <person name="Shumway M."/>
            <person name="Sisk P."/>
            <person name="Stolte C."/>
            <person name="Zeng Q."/>
            <person name="Eisenstadt E."/>
            <person name="Fraser-Liggett C."/>
            <person name="Strausberg R."/>
            <person name="Galagan J."/>
            <person name="Birren B."/>
            <person name="Collins F.H."/>
        </authorList>
    </citation>
    <scope>NUCLEOTIDE SEQUENCE [LARGE SCALE GENOMIC DNA]</scope>
    <source>
        <strain evidence="4">JHB</strain>
    </source>
</reference>
<accession>B0XCH2</accession>
<keyword evidence="3" id="KW-0143">Chaperone</keyword>
<dbReference type="AlphaFoldDB" id="B0XCH2"/>
<evidence type="ECO:0000313" key="4">
    <source>
        <dbReference type="EMBL" id="EDS44834.1"/>
    </source>
</evidence>
<dbReference type="InterPro" id="IPR017998">
    <property type="entry name" value="Chaperone_TCP-1"/>
</dbReference>
<dbReference type="eggNOG" id="KOG0363">
    <property type="taxonomic scope" value="Eukaryota"/>
</dbReference>
<keyword evidence="6" id="KW-1185">Reference proteome</keyword>
<dbReference type="Proteomes" id="UP000002320">
    <property type="component" value="Unassembled WGS sequence"/>
</dbReference>
<dbReference type="Gene3D" id="3.30.260.10">
    <property type="entry name" value="TCP-1-like chaperonin intermediate domain"/>
    <property type="match status" value="1"/>
</dbReference>
<evidence type="ECO:0000256" key="3">
    <source>
        <dbReference type="ARBA" id="ARBA00023186"/>
    </source>
</evidence>
<dbReference type="OrthoDB" id="10259763at2759"/>
<dbReference type="GO" id="GO:0140662">
    <property type="term" value="F:ATP-dependent protein folding chaperone"/>
    <property type="evidence" value="ECO:0007669"/>
    <property type="project" value="InterPro"/>
</dbReference>
<evidence type="ECO:0000256" key="1">
    <source>
        <dbReference type="ARBA" id="ARBA00022741"/>
    </source>
</evidence>
<dbReference type="InterPro" id="IPR027413">
    <property type="entry name" value="GROEL-like_equatorial_sf"/>
</dbReference>
<name>B0XCH2_CULQU</name>
<dbReference type="VEuPathDB" id="VectorBase:CQUJHB014093"/>
<dbReference type="EnsemblMetazoa" id="CPIJ017016-RA">
    <property type="protein sequence ID" value="CPIJ017016-PA"/>
    <property type="gene ID" value="CPIJ017016"/>
</dbReference>
<dbReference type="InParanoid" id="B0XCH2"/>
<dbReference type="SUPFAM" id="SSF54849">
    <property type="entry name" value="GroEL-intermediate domain like"/>
    <property type="match status" value="1"/>
</dbReference>
<sequence>MKIAILTGFATPGVATPGVASALGKDNEVGDGTTSLTVLVLELLREAKKLIEAMQAARSALIATAQNNSKDSFLDFLLDKKPGVHKPKRIENAKILIANTQMATDKIKVFGSIIKMDSMARSVELEVVEKEKIKEKVTNRTCGVPLGEACTVVIRWATQLIIDESDRSLHDTLCLLPAETSGKESMAIEACTSNLHVHRKTLQRWQDLDILDSRSLNKSITTILKLNMATKNRRIADSYFTFLSLKSICNLVYKRGYVKHRQ</sequence>
<dbReference type="EMBL" id="DS232694">
    <property type="protein sequence ID" value="EDS44834.1"/>
    <property type="molecule type" value="Genomic_DNA"/>
</dbReference>